<evidence type="ECO:0000313" key="3">
    <source>
        <dbReference type="EMBL" id="SEN20658.1"/>
    </source>
</evidence>
<evidence type="ECO:0000259" key="2">
    <source>
        <dbReference type="PROSITE" id="PS50263"/>
    </source>
</evidence>
<evidence type="ECO:0000313" key="4">
    <source>
        <dbReference type="Proteomes" id="UP000199054"/>
    </source>
</evidence>
<name>A0A1H8EPF0_9RHOB</name>
<accession>A0A1H8EPF0</accession>
<keyword evidence="4" id="KW-1185">Reference proteome</keyword>
<dbReference type="InterPro" id="IPR036526">
    <property type="entry name" value="C-N_Hydrolase_sf"/>
</dbReference>
<dbReference type="SUPFAM" id="SSF56317">
    <property type="entry name" value="Carbon-nitrogen hydrolase"/>
    <property type="match status" value="1"/>
</dbReference>
<reference evidence="3 4" key="1">
    <citation type="submission" date="2016-10" db="EMBL/GenBank/DDBJ databases">
        <authorList>
            <person name="de Groot N.N."/>
        </authorList>
    </citation>
    <scope>NUCLEOTIDE SEQUENCE [LARGE SCALE GENOMIC DNA]</scope>
    <source>
        <strain evidence="3 4">DSM 8512</strain>
    </source>
</reference>
<dbReference type="InterPro" id="IPR050345">
    <property type="entry name" value="Aliph_Amidase/BUP"/>
</dbReference>
<gene>
    <name evidence="3" type="ORF">SAMN04489859_1002156</name>
</gene>
<dbReference type="PANTHER" id="PTHR43674:SF2">
    <property type="entry name" value="BETA-UREIDOPROPIONASE"/>
    <property type="match status" value="1"/>
</dbReference>
<dbReference type="GO" id="GO:0016811">
    <property type="term" value="F:hydrolase activity, acting on carbon-nitrogen (but not peptide) bonds, in linear amides"/>
    <property type="evidence" value="ECO:0007669"/>
    <property type="project" value="UniProtKB-ARBA"/>
</dbReference>
<dbReference type="AlphaFoldDB" id="A0A1H8EPF0"/>
<keyword evidence="1 3" id="KW-0378">Hydrolase</keyword>
<dbReference type="Gene3D" id="3.60.110.10">
    <property type="entry name" value="Carbon-nitrogen hydrolase"/>
    <property type="match status" value="1"/>
</dbReference>
<dbReference type="STRING" id="34002.SAMN04489859_1002156"/>
<sequence length="204" mass="21420">MAAAGATSPASSMFSTAIAASDVPEAGPERCDGMIYNAAQCIGPDGECLGTHRKLILPPGFEADHFHPGAGCTVFTYRGLRIATLICFDIEFPETARHAAELGAELLLVPTALGSQWGWVGRTMVPTRGFENGIFLAYANHSGTESGMSFLGESFVSSPDGRELIRAGAAPAVLTAEIDVTLVRAAQARLPYLADRLKIALPSP</sequence>
<evidence type="ECO:0000256" key="1">
    <source>
        <dbReference type="ARBA" id="ARBA00022801"/>
    </source>
</evidence>
<dbReference type="Pfam" id="PF00795">
    <property type="entry name" value="CN_hydrolase"/>
    <property type="match status" value="1"/>
</dbReference>
<feature type="domain" description="CN hydrolase" evidence="2">
    <location>
        <begin position="1"/>
        <end position="180"/>
    </location>
</feature>
<organism evidence="3 4">
    <name type="scientific">Paracoccus alcaliphilus</name>
    <dbReference type="NCBI Taxonomy" id="34002"/>
    <lineage>
        <taxon>Bacteria</taxon>
        <taxon>Pseudomonadati</taxon>
        <taxon>Pseudomonadota</taxon>
        <taxon>Alphaproteobacteria</taxon>
        <taxon>Rhodobacterales</taxon>
        <taxon>Paracoccaceae</taxon>
        <taxon>Paracoccus</taxon>
    </lineage>
</organism>
<dbReference type="Proteomes" id="UP000199054">
    <property type="component" value="Unassembled WGS sequence"/>
</dbReference>
<proteinExistence type="predicted"/>
<dbReference type="InterPro" id="IPR003010">
    <property type="entry name" value="C-N_Hydrolase"/>
</dbReference>
<dbReference type="EMBL" id="FODE01000002">
    <property type="protein sequence ID" value="SEN20658.1"/>
    <property type="molecule type" value="Genomic_DNA"/>
</dbReference>
<dbReference type="PROSITE" id="PS50263">
    <property type="entry name" value="CN_HYDROLASE"/>
    <property type="match status" value="1"/>
</dbReference>
<protein>
    <submittedName>
        <fullName evidence="3">Carbon-nitrogen hydrolase</fullName>
    </submittedName>
</protein>
<dbReference type="PANTHER" id="PTHR43674">
    <property type="entry name" value="NITRILASE C965.09-RELATED"/>
    <property type="match status" value="1"/>
</dbReference>